<keyword evidence="4" id="KW-1003">Cell membrane</keyword>
<keyword evidence="7 8" id="KW-0472">Membrane</keyword>
<accession>A0ABU2BRR2</accession>
<dbReference type="PANTHER" id="PTHR34979">
    <property type="entry name" value="INNER MEMBRANE PROTEIN YGAZ"/>
    <property type="match status" value="1"/>
</dbReference>
<evidence type="ECO:0000256" key="6">
    <source>
        <dbReference type="ARBA" id="ARBA00022989"/>
    </source>
</evidence>
<feature type="transmembrane region" description="Helical" evidence="8">
    <location>
        <begin position="160"/>
        <end position="176"/>
    </location>
</feature>
<name>A0ABU2BRR2_9ACTN</name>
<dbReference type="EMBL" id="JAVDYG010000001">
    <property type="protein sequence ID" value="MDR7361320.1"/>
    <property type="molecule type" value="Genomic_DNA"/>
</dbReference>
<keyword evidence="5 8" id="KW-0812">Transmembrane</keyword>
<reference evidence="9 10" key="1">
    <citation type="submission" date="2023-07" db="EMBL/GenBank/DDBJ databases">
        <title>Sequencing the genomes of 1000 actinobacteria strains.</title>
        <authorList>
            <person name="Klenk H.-P."/>
        </authorList>
    </citation>
    <scope>NUCLEOTIDE SEQUENCE [LARGE SCALE GENOMIC DNA]</scope>
    <source>
        <strain evidence="9 10">DSM 19426</strain>
    </source>
</reference>
<evidence type="ECO:0000256" key="8">
    <source>
        <dbReference type="SAM" id="Phobius"/>
    </source>
</evidence>
<evidence type="ECO:0000256" key="1">
    <source>
        <dbReference type="ARBA" id="ARBA00004651"/>
    </source>
</evidence>
<feature type="transmembrane region" description="Helical" evidence="8">
    <location>
        <begin position="20"/>
        <end position="41"/>
    </location>
</feature>
<evidence type="ECO:0000313" key="10">
    <source>
        <dbReference type="Proteomes" id="UP001183648"/>
    </source>
</evidence>
<gene>
    <name evidence="9" type="ORF">J2S63_000873</name>
</gene>
<evidence type="ECO:0000256" key="5">
    <source>
        <dbReference type="ARBA" id="ARBA00022692"/>
    </source>
</evidence>
<dbReference type="RefSeq" id="WP_310299114.1">
    <property type="nucleotide sequence ID" value="NZ_BAAAPS010000014.1"/>
</dbReference>
<comment type="caution">
    <text evidence="9">The sequence shown here is derived from an EMBL/GenBank/DDBJ whole genome shotgun (WGS) entry which is preliminary data.</text>
</comment>
<evidence type="ECO:0000256" key="4">
    <source>
        <dbReference type="ARBA" id="ARBA00022475"/>
    </source>
</evidence>
<dbReference type="PANTHER" id="PTHR34979:SF1">
    <property type="entry name" value="INNER MEMBRANE PROTEIN YGAZ"/>
    <property type="match status" value="1"/>
</dbReference>
<feature type="transmembrane region" description="Helical" evidence="8">
    <location>
        <begin position="129"/>
        <end position="154"/>
    </location>
</feature>
<comment type="subcellular location">
    <subcellularLocation>
        <location evidence="1">Cell membrane</location>
        <topology evidence="1">Multi-pass membrane protein</topology>
    </subcellularLocation>
</comment>
<feature type="transmembrane region" description="Helical" evidence="8">
    <location>
        <begin position="188"/>
        <end position="221"/>
    </location>
</feature>
<dbReference type="Pfam" id="PF03591">
    <property type="entry name" value="AzlC"/>
    <property type="match status" value="1"/>
</dbReference>
<evidence type="ECO:0000313" key="9">
    <source>
        <dbReference type="EMBL" id="MDR7361320.1"/>
    </source>
</evidence>
<evidence type="ECO:0000256" key="7">
    <source>
        <dbReference type="ARBA" id="ARBA00023136"/>
    </source>
</evidence>
<keyword evidence="3" id="KW-0813">Transport</keyword>
<comment type="similarity">
    <text evidence="2">Belongs to the AzlC family.</text>
</comment>
<evidence type="ECO:0000256" key="2">
    <source>
        <dbReference type="ARBA" id="ARBA00010735"/>
    </source>
</evidence>
<organism evidence="9 10">
    <name type="scientific">Nocardioides marmoribigeumensis</name>
    <dbReference type="NCBI Taxonomy" id="433649"/>
    <lineage>
        <taxon>Bacteria</taxon>
        <taxon>Bacillati</taxon>
        <taxon>Actinomycetota</taxon>
        <taxon>Actinomycetes</taxon>
        <taxon>Propionibacteriales</taxon>
        <taxon>Nocardioidaceae</taxon>
        <taxon>Nocardioides</taxon>
    </lineage>
</organism>
<dbReference type="InterPro" id="IPR011606">
    <property type="entry name" value="Brnchd-chn_aa_trnsp_permease"/>
</dbReference>
<protein>
    <submittedName>
        <fullName evidence="9">Branched-subunit amino acid permease</fullName>
    </submittedName>
</protein>
<keyword evidence="6 8" id="KW-1133">Transmembrane helix</keyword>
<evidence type="ECO:0000256" key="3">
    <source>
        <dbReference type="ARBA" id="ARBA00022448"/>
    </source>
</evidence>
<proteinExistence type="inferred from homology"/>
<keyword evidence="10" id="KW-1185">Reference proteome</keyword>
<dbReference type="Proteomes" id="UP001183648">
    <property type="component" value="Unassembled WGS sequence"/>
</dbReference>
<sequence>MTSAPPTPRAVAREGLTVGVAVGFYAVSFGAVAVAAGLSVLQTCAMSLLMFTGASQFAFVGVVASGGTPVSATVTATLLGARNGLYGLRLRPLLGLTGWRRVAAAHLVIDESTAMSVARPDRPTVRAGFLATGLGVFVSWNLFTLVGALAGNALGDPRDFGLDAAIGAAFLAMLWPRLHGTVHRVTALVAVAVALGLVPLAAPGVPVLLAGLVAVAVGAVARPGSVEPPGDEPVEGQA</sequence>